<name>A0A1B0DR63_PHLPP</name>
<dbReference type="Proteomes" id="UP000092462">
    <property type="component" value="Unassembled WGS sequence"/>
</dbReference>
<dbReference type="InterPro" id="IPR000542">
    <property type="entry name" value="Carn_acyl_trans"/>
</dbReference>
<evidence type="ECO:0000256" key="1">
    <source>
        <dbReference type="ARBA" id="ARBA00005005"/>
    </source>
</evidence>
<evidence type="ECO:0000313" key="7">
    <source>
        <dbReference type="Proteomes" id="UP000092462"/>
    </source>
</evidence>
<dbReference type="Gene3D" id="1.10.275.20">
    <property type="entry name" value="Choline/Carnitine o-acyltransferase"/>
    <property type="match status" value="1"/>
</dbReference>
<dbReference type="Pfam" id="PF00755">
    <property type="entry name" value="Carn_acyltransf"/>
    <property type="match status" value="1"/>
</dbReference>
<keyword evidence="2" id="KW-0012">Acyltransferase</keyword>
<dbReference type="PANTHER" id="PTHR22589">
    <property type="entry name" value="CARNITINE O-ACYLTRANSFERASE"/>
    <property type="match status" value="1"/>
</dbReference>
<evidence type="ECO:0000256" key="3">
    <source>
        <dbReference type="ARBA" id="ARBA00048999"/>
    </source>
</evidence>
<dbReference type="SUPFAM" id="SSF52777">
    <property type="entry name" value="CoA-dependent acyltransferases"/>
    <property type="match status" value="1"/>
</dbReference>
<dbReference type="VEuPathDB" id="VectorBase:PPAPM1_009445"/>
<feature type="domain" description="Choline/carnitine acyltransferase" evidence="5">
    <location>
        <begin position="27"/>
        <end position="85"/>
    </location>
</feature>
<evidence type="ECO:0000259" key="5">
    <source>
        <dbReference type="Pfam" id="PF00755"/>
    </source>
</evidence>
<dbReference type="GO" id="GO:0005777">
    <property type="term" value="C:peroxisome"/>
    <property type="evidence" value="ECO:0007669"/>
    <property type="project" value="TreeGrafter"/>
</dbReference>
<evidence type="ECO:0000256" key="4">
    <source>
        <dbReference type="SAM" id="MobiDB-lite"/>
    </source>
</evidence>
<accession>A0A1B0DR63</accession>
<dbReference type="PANTHER" id="PTHR22589:SF67">
    <property type="entry name" value="PEROXISOMAL CARNITINE O-OCTANOYLTRANSFERASE"/>
    <property type="match status" value="1"/>
</dbReference>
<comment type="catalytic activity">
    <reaction evidence="3">
        <text>4,8-dimethylnonanoyl-CoA + (R)-carnitine = O-4,8-dimethylnonanoyl-(R)-carnitine + CoA</text>
        <dbReference type="Rhea" id="RHEA:44860"/>
        <dbReference type="ChEBI" id="CHEBI:16347"/>
        <dbReference type="ChEBI" id="CHEBI:57287"/>
        <dbReference type="ChEBI" id="CHEBI:77061"/>
        <dbReference type="ChEBI" id="CHEBI:84654"/>
    </reaction>
</comment>
<sequence length="195" mass="22051">MERRDMIFVCNDGDPSTFEQDDLAPALPLPSLVDTMERYYDSLKPFGTDQELRQSREIIEDFKSGIGMKLQDILQKKAQTEKNWIRVGGVNGTDPVTVNRVIDDVDIMVTRERRINEEDNMRPSIRSLDDIGVPVTRVVDLSDLAPTPPIYTTPPITDTPPATTTTPTTETTEPPVMTPYDRRDYLVYVEAVSCQ</sequence>
<dbReference type="InterPro" id="IPR039551">
    <property type="entry name" value="Cho/carn_acyl_trans"/>
</dbReference>
<reference evidence="6" key="1">
    <citation type="submission" date="2022-08" db="UniProtKB">
        <authorList>
            <consortium name="EnsemblMetazoa"/>
        </authorList>
    </citation>
    <scope>IDENTIFICATION</scope>
    <source>
        <strain evidence="6">Israel</strain>
    </source>
</reference>
<keyword evidence="2" id="KW-0808">Transferase</keyword>
<dbReference type="EnsemblMetazoa" id="PPAI011046-RA">
    <property type="protein sequence ID" value="PPAI011046-PA"/>
    <property type="gene ID" value="PPAI011046"/>
</dbReference>
<keyword evidence="7" id="KW-1185">Reference proteome</keyword>
<comment type="pathway">
    <text evidence="1">Lipid metabolism; fatty acid beta-oxidation.</text>
</comment>
<dbReference type="GO" id="GO:0008458">
    <property type="term" value="F:carnitine O-octanoyltransferase activity"/>
    <property type="evidence" value="ECO:0007669"/>
    <property type="project" value="TreeGrafter"/>
</dbReference>
<dbReference type="InterPro" id="IPR042572">
    <property type="entry name" value="Carn_acyl_trans_N"/>
</dbReference>
<dbReference type="AlphaFoldDB" id="A0A1B0DR63"/>
<feature type="region of interest" description="Disordered" evidence="4">
    <location>
        <begin position="146"/>
        <end position="178"/>
    </location>
</feature>
<dbReference type="EMBL" id="AJVK01019715">
    <property type="status" value="NOT_ANNOTATED_CDS"/>
    <property type="molecule type" value="Genomic_DNA"/>
</dbReference>
<protein>
    <recommendedName>
        <fullName evidence="5">Choline/carnitine acyltransferase domain-containing protein</fullName>
    </recommendedName>
</protein>
<organism evidence="6 7">
    <name type="scientific">Phlebotomus papatasi</name>
    <name type="common">Sandfly</name>
    <dbReference type="NCBI Taxonomy" id="29031"/>
    <lineage>
        <taxon>Eukaryota</taxon>
        <taxon>Metazoa</taxon>
        <taxon>Ecdysozoa</taxon>
        <taxon>Arthropoda</taxon>
        <taxon>Hexapoda</taxon>
        <taxon>Insecta</taxon>
        <taxon>Pterygota</taxon>
        <taxon>Neoptera</taxon>
        <taxon>Endopterygota</taxon>
        <taxon>Diptera</taxon>
        <taxon>Nematocera</taxon>
        <taxon>Psychodoidea</taxon>
        <taxon>Psychodidae</taxon>
        <taxon>Phlebotomus</taxon>
        <taxon>Phlebotomus</taxon>
    </lineage>
</organism>
<evidence type="ECO:0000256" key="2">
    <source>
        <dbReference type="ARBA" id="ARBA00023315"/>
    </source>
</evidence>
<proteinExistence type="predicted"/>
<feature type="compositionally biased region" description="Low complexity" evidence="4">
    <location>
        <begin position="153"/>
        <end position="178"/>
    </location>
</feature>
<dbReference type="VEuPathDB" id="VectorBase:PPAI011046"/>
<evidence type="ECO:0000313" key="6">
    <source>
        <dbReference type="EnsemblMetazoa" id="PPAI011046-PA"/>
    </source>
</evidence>